<gene>
    <name evidence="1" type="ORF">EDB81DRAFT_353293</name>
</gene>
<dbReference type="OrthoDB" id="5396681at2759"/>
<organism evidence="1 2">
    <name type="scientific">Dactylonectria macrodidyma</name>
    <dbReference type="NCBI Taxonomy" id="307937"/>
    <lineage>
        <taxon>Eukaryota</taxon>
        <taxon>Fungi</taxon>
        <taxon>Dikarya</taxon>
        <taxon>Ascomycota</taxon>
        <taxon>Pezizomycotina</taxon>
        <taxon>Sordariomycetes</taxon>
        <taxon>Hypocreomycetidae</taxon>
        <taxon>Hypocreales</taxon>
        <taxon>Nectriaceae</taxon>
        <taxon>Dactylonectria</taxon>
    </lineage>
</organism>
<sequence>MDFIEETLSSAMDGQAKEIIELRRVLNSARYYRTTFRSLATSWSDLCKDLKALQINAFNLAQLSNSIFVRTNTISIRRLGEQNFLEAEEWRALTIKSAKDAGEMKSIATLTMHFVSSTVVSTFFSTPFMNLDDGLNFNALSKV</sequence>
<evidence type="ECO:0000313" key="1">
    <source>
        <dbReference type="EMBL" id="KAH7161796.1"/>
    </source>
</evidence>
<proteinExistence type="predicted"/>
<dbReference type="Proteomes" id="UP000738349">
    <property type="component" value="Unassembled WGS sequence"/>
</dbReference>
<dbReference type="AlphaFoldDB" id="A0A9P9FGU6"/>
<name>A0A9P9FGU6_9HYPO</name>
<evidence type="ECO:0000313" key="2">
    <source>
        <dbReference type="Proteomes" id="UP000738349"/>
    </source>
</evidence>
<comment type="caution">
    <text evidence="1">The sequence shown here is derived from an EMBL/GenBank/DDBJ whole genome shotgun (WGS) entry which is preliminary data.</text>
</comment>
<keyword evidence="2" id="KW-1185">Reference proteome</keyword>
<accession>A0A9P9FGU6</accession>
<protein>
    <submittedName>
        <fullName evidence="1">Uncharacterized protein</fullName>
    </submittedName>
</protein>
<dbReference type="EMBL" id="JAGMUV010000004">
    <property type="protein sequence ID" value="KAH7161796.1"/>
    <property type="molecule type" value="Genomic_DNA"/>
</dbReference>
<reference evidence="1" key="1">
    <citation type="journal article" date="2021" name="Nat. Commun.">
        <title>Genetic determinants of endophytism in the Arabidopsis root mycobiome.</title>
        <authorList>
            <person name="Mesny F."/>
            <person name="Miyauchi S."/>
            <person name="Thiergart T."/>
            <person name="Pickel B."/>
            <person name="Atanasova L."/>
            <person name="Karlsson M."/>
            <person name="Huettel B."/>
            <person name="Barry K.W."/>
            <person name="Haridas S."/>
            <person name="Chen C."/>
            <person name="Bauer D."/>
            <person name="Andreopoulos W."/>
            <person name="Pangilinan J."/>
            <person name="LaButti K."/>
            <person name="Riley R."/>
            <person name="Lipzen A."/>
            <person name="Clum A."/>
            <person name="Drula E."/>
            <person name="Henrissat B."/>
            <person name="Kohler A."/>
            <person name="Grigoriev I.V."/>
            <person name="Martin F.M."/>
            <person name="Hacquard S."/>
        </authorList>
    </citation>
    <scope>NUCLEOTIDE SEQUENCE</scope>
    <source>
        <strain evidence="1">MPI-CAGE-AT-0147</strain>
    </source>
</reference>